<dbReference type="OrthoDB" id="10681942at2759"/>
<dbReference type="AlphaFoldDB" id="A0A9Q0B7D6"/>
<evidence type="ECO:0000313" key="1">
    <source>
        <dbReference type="EMBL" id="KAI6777527.1"/>
    </source>
</evidence>
<dbReference type="EMBL" id="JAGIXG020000245">
    <property type="protein sequence ID" value="KAI6777527.1"/>
    <property type="molecule type" value="Genomic_DNA"/>
</dbReference>
<accession>A0A9Q0B7D6</accession>
<protein>
    <submittedName>
        <fullName evidence="1">Polyketide synthase</fullName>
    </submittedName>
</protein>
<dbReference type="Proteomes" id="UP001055219">
    <property type="component" value="Unassembled WGS sequence"/>
</dbReference>
<proteinExistence type="predicted"/>
<dbReference type="GeneID" id="75827901"/>
<name>A0A9Q0B7D6_9HYPO</name>
<dbReference type="RefSeq" id="XP_051358383.1">
    <property type="nucleotide sequence ID" value="XM_051510747.1"/>
</dbReference>
<gene>
    <name evidence="1" type="ORF">J7T54_001382</name>
</gene>
<reference evidence="1" key="2">
    <citation type="submission" date="2022-07" db="EMBL/GenBank/DDBJ databases">
        <authorList>
            <person name="Goncalves M.F.M."/>
            <person name="Hilario S."/>
            <person name="Van De Peer Y."/>
            <person name="Esteves A.C."/>
            <person name="Alves A."/>
        </authorList>
    </citation>
    <scope>NUCLEOTIDE SEQUENCE</scope>
    <source>
        <strain evidence="1">MUM 19.33</strain>
    </source>
</reference>
<organism evidence="1 2">
    <name type="scientific">Emericellopsis cladophorae</name>
    <dbReference type="NCBI Taxonomy" id="2686198"/>
    <lineage>
        <taxon>Eukaryota</taxon>
        <taxon>Fungi</taxon>
        <taxon>Dikarya</taxon>
        <taxon>Ascomycota</taxon>
        <taxon>Pezizomycotina</taxon>
        <taxon>Sordariomycetes</taxon>
        <taxon>Hypocreomycetidae</taxon>
        <taxon>Hypocreales</taxon>
        <taxon>Bionectriaceae</taxon>
        <taxon>Emericellopsis</taxon>
    </lineage>
</organism>
<reference evidence="1" key="1">
    <citation type="journal article" date="2021" name="J Fungi (Basel)">
        <title>Genomic and Metabolomic Analyses of the Marine Fungus Emericellopsis cladophorae: Insights into Saltwater Adaptability Mechanisms and Its Biosynthetic Potential.</title>
        <authorList>
            <person name="Goncalves M.F.M."/>
            <person name="Hilario S."/>
            <person name="Van de Peer Y."/>
            <person name="Esteves A.C."/>
            <person name="Alves A."/>
        </authorList>
    </citation>
    <scope>NUCLEOTIDE SEQUENCE</scope>
    <source>
        <strain evidence="1">MUM 19.33</strain>
    </source>
</reference>
<comment type="caution">
    <text evidence="1">The sequence shown here is derived from an EMBL/GenBank/DDBJ whole genome shotgun (WGS) entry which is preliminary data.</text>
</comment>
<keyword evidence="2" id="KW-1185">Reference proteome</keyword>
<evidence type="ECO:0000313" key="2">
    <source>
        <dbReference type="Proteomes" id="UP001055219"/>
    </source>
</evidence>
<sequence>MIVGFGRAAKNENEDLRVLFLDFPDLFWEGRLSAVLRPLCTRDMLHSAEPEVVVDAAGRQLVPRLRQMPEPNARYNSVERPTIQEVDANQTALELHREESGSYVLVPPRLELETHIKGGSGLIELRTTHTTLAATKTVIGHQFAALGVDSDQHVYLTFTSTLRSAMQVPRALAVRCDDVSLPPAALLALVMAVSAAQCIVGPLPRGQRFAVHSPSEYAAAVLSAYASIKGAKVTFTTDLGSPSQAAPASATSWIPLAPFLAPSDVLDVLPRALSCFVDLSVEHSPNASTILSALPLATRVETTDRLFMSPCAGSSSVSGALSAEDLAALVQDLRQVAAMIKSQPAETVTLEDVVRGTSPKDPFTVVDWRAFLPASLPMRVTRLDPRSLLKQDKTYWLCGMSGGLGLSLCDWL</sequence>
<feature type="non-terminal residue" evidence="1">
    <location>
        <position position="1"/>
    </location>
</feature>